<dbReference type="SUPFAM" id="SSF102114">
    <property type="entry name" value="Radical SAM enzymes"/>
    <property type="match status" value="1"/>
</dbReference>
<keyword evidence="1" id="KW-0479">Metal-binding</keyword>
<protein>
    <submittedName>
        <fullName evidence="5">DNA repair photolyase</fullName>
    </submittedName>
</protein>
<dbReference type="PANTHER" id="PTHR43432:SF5">
    <property type="entry name" value="ELP3_MIAA_NIFB-LIKE RADICAL SAM CORE DOMAIN-CONTAINING PROTEIN"/>
    <property type="match status" value="1"/>
</dbReference>
<accession>A0A4R3Z885</accession>
<dbReference type="SFLD" id="SFLDG01084">
    <property type="entry name" value="Uncharacterised_Radical_SAM_Su"/>
    <property type="match status" value="1"/>
</dbReference>
<reference evidence="5 6" key="1">
    <citation type="submission" date="2019-03" db="EMBL/GenBank/DDBJ databases">
        <title>Genomic Encyclopedia of Type Strains, Phase IV (KMG-IV): sequencing the most valuable type-strain genomes for metagenomic binning, comparative biology and taxonomic classification.</title>
        <authorList>
            <person name="Goeker M."/>
        </authorList>
    </citation>
    <scope>NUCLEOTIDE SEQUENCE [LARGE SCALE GENOMIC DNA]</scope>
    <source>
        <strain evidence="5 6">DSM 29487</strain>
    </source>
</reference>
<dbReference type="Proteomes" id="UP000295515">
    <property type="component" value="Unassembled WGS sequence"/>
</dbReference>
<keyword evidence="6" id="KW-1185">Reference proteome</keyword>
<dbReference type="GO" id="GO:0046872">
    <property type="term" value="F:metal ion binding"/>
    <property type="evidence" value="ECO:0007669"/>
    <property type="project" value="UniProtKB-KW"/>
</dbReference>
<sequence>MNFYMSENHLLILFGYGKIEIQGCERMEYIPIQCKSAIRKVHGGMPYQHDVNIYRGCEHGCLYCYALYSHDYLEDEKFYDHIYYKENIVEILEKEISKKSWQKKIINFGSVSDSYQPCEKKLELMRDVLKLMIKYQNPVNISTKSTLILRDLDLINELSKVAMVNITCTITCADEAIQKIIEPNAASSVERMKVLQLIKQKTDASVGILMMPIIPYMTDSVENFEAIYKLAQNIGLDYIVPGTLYLRGKTRPYFLNSIRQYDENMYWKLTKLYSQKDALKEYKKGIYQRLNQVRKVYHLENKLLKKENE</sequence>
<evidence type="ECO:0000256" key="3">
    <source>
        <dbReference type="ARBA" id="ARBA00023014"/>
    </source>
</evidence>
<dbReference type="InterPro" id="IPR058240">
    <property type="entry name" value="rSAM_sf"/>
</dbReference>
<dbReference type="PANTHER" id="PTHR43432">
    <property type="entry name" value="SLR0285 PROTEIN"/>
    <property type="match status" value="1"/>
</dbReference>
<proteinExistence type="predicted"/>
<dbReference type="CDD" id="cd01335">
    <property type="entry name" value="Radical_SAM"/>
    <property type="match status" value="1"/>
</dbReference>
<organism evidence="5 6">
    <name type="scientific">Longibaculum muris</name>
    <dbReference type="NCBI Taxonomy" id="1796628"/>
    <lineage>
        <taxon>Bacteria</taxon>
        <taxon>Bacillati</taxon>
        <taxon>Bacillota</taxon>
        <taxon>Erysipelotrichia</taxon>
        <taxon>Erysipelotrichales</taxon>
        <taxon>Coprobacillaceae</taxon>
        <taxon>Longibaculum</taxon>
    </lineage>
</organism>
<gene>
    <name evidence="5" type="ORF">EDD60_10530</name>
</gene>
<keyword evidence="3" id="KW-0411">Iron-sulfur</keyword>
<evidence type="ECO:0000313" key="6">
    <source>
        <dbReference type="Proteomes" id="UP000295515"/>
    </source>
</evidence>
<dbReference type="GO" id="GO:0016829">
    <property type="term" value="F:lyase activity"/>
    <property type="evidence" value="ECO:0007669"/>
    <property type="project" value="UniProtKB-KW"/>
</dbReference>
<keyword evidence="2" id="KW-0408">Iron</keyword>
<dbReference type="Gene3D" id="3.80.30.30">
    <property type="match status" value="1"/>
</dbReference>
<dbReference type="InterPro" id="IPR040086">
    <property type="entry name" value="MJ0683-like"/>
</dbReference>
<dbReference type="SFLD" id="SFLDS00029">
    <property type="entry name" value="Radical_SAM"/>
    <property type="match status" value="1"/>
</dbReference>
<name>A0A4R3Z885_9FIRM</name>
<dbReference type="AlphaFoldDB" id="A0A4R3Z885"/>
<feature type="domain" description="Radical SAM core" evidence="4">
    <location>
        <begin position="43"/>
        <end position="289"/>
    </location>
</feature>
<keyword evidence="5" id="KW-0456">Lyase</keyword>
<evidence type="ECO:0000313" key="5">
    <source>
        <dbReference type="EMBL" id="TCW00937.1"/>
    </source>
</evidence>
<dbReference type="GO" id="GO:0051536">
    <property type="term" value="F:iron-sulfur cluster binding"/>
    <property type="evidence" value="ECO:0007669"/>
    <property type="project" value="UniProtKB-KW"/>
</dbReference>
<dbReference type="EMBL" id="SMCQ01000005">
    <property type="protein sequence ID" value="TCW00937.1"/>
    <property type="molecule type" value="Genomic_DNA"/>
</dbReference>
<evidence type="ECO:0000259" key="4">
    <source>
        <dbReference type="PROSITE" id="PS51918"/>
    </source>
</evidence>
<dbReference type="InterPro" id="IPR006638">
    <property type="entry name" value="Elp3/MiaA/NifB-like_rSAM"/>
</dbReference>
<dbReference type="PROSITE" id="PS51918">
    <property type="entry name" value="RADICAL_SAM"/>
    <property type="match status" value="1"/>
</dbReference>
<comment type="caution">
    <text evidence="5">The sequence shown here is derived from an EMBL/GenBank/DDBJ whole genome shotgun (WGS) entry which is preliminary data.</text>
</comment>
<dbReference type="SMART" id="SM00729">
    <property type="entry name" value="Elp3"/>
    <property type="match status" value="1"/>
</dbReference>
<evidence type="ECO:0000256" key="2">
    <source>
        <dbReference type="ARBA" id="ARBA00023004"/>
    </source>
</evidence>
<evidence type="ECO:0000256" key="1">
    <source>
        <dbReference type="ARBA" id="ARBA00022723"/>
    </source>
</evidence>
<dbReference type="InterPro" id="IPR007197">
    <property type="entry name" value="rSAM"/>
</dbReference>
<dbReference type="Pfam" id="PF04055">
    <property type="entry name" value="Radical_SAM"/>
    <property type="match status" value="1"/>
</dbReference>